<comment type="caution">
    <text evidence="1">The sequence shown here is derived from an EMBL/GenBank/DDBJ whole genome shotgun (WGS) entry which is preliminary data.</text>
</comment>
<evidence type="ECO:0000313" key="2">
    <source>
        <dbReference type="Proteomes" id="UP000220527"/>
    </source>
</evidence>
<dbReference type="EMBL" id="NQWI01000016">
    <property type="protein sequence ID" value="PDW04059.1"/>
    <property type="molecule type" value="Genomic_DNA"/>
</dbReference>
<dbReference type="InterPro" id="IPR012657">
    <property type="entry name" value="23S_rRNA-intervening_sequence"/>
</dbReference>
<dbReference type="OrthoDB" id="160990at2"/>
<dbReference type="PANTHER" id="PTHR38471:SF2">
    <property type="entry name" value="FOUR HELIX BUNDLE PROTEIN"/>
    <property type="match status" value="1"/>
</dbReference>
<dbReference type="Gene3D" id="1.20.1440.60">
    <property type="entry name" value="23S rRNA-intervening sequence"/>
    <property type="match status" value="1"/>
</dbReference>
<dbReference type="NCBIfam" id="TIGR02436">
    <property type="entry name" value="four helix bundle protein"/>
    <property type="match status" value="1"/>
</dbReference>
<dbReference type="InterPro" id="IPR036583">
    <property type="entry name" value="23S_rRNA_IVS_sf"/>
</dbReference>
<keyword evidence="2" id="KW-1185">Reference proteome</keyword>
<sequence>MSKISSHRDLHVWQKGIDLVEQIYRITDKFPPKEAYRLTSQITRAAISVPANIAEGHGRSMTGDYARFLSIAKGSLMETETLLMISVRLGYIKEAEETHIFQIITDMSKMLTSLRNKLLSK</sequence>
<gene>
    <name evidence="1" type="ORF">CJ255_05670</name>
</gene>
<dbReference type="SUPFAM" id="SSF158446">
    <property type="entry name" value="IVS-encoded protein-like"/>
    <property type="match status" value="1"/>
</dbReference>
<organism evidence="1 2">
    <name type="scientific">Candidatus Viridilinea mediisalina</name>
    <dbReference type="NCBI Taxonomy" id="2024553"/>
    <lineage>
        <taxon>Bacteria</taxon>
        <taxon>Bacillati</taxon>
        <taxon>Chloroflexota</taxon>
        <taxon>Chloroflexia</taxon>
        <taxon>Chloroflexales</taxon>
        <taxon>Chloroflexineae</taxon>
        <taxon>Oscillochloridaceae</taxon>
        <taxon>Candidatus Viridilinea</taxon>
    </lineage>
</organism>
<dbReference type="PANTHER" id="PTHR38471">
    <property type="entry name" value="FOUR HELIX BUNDLE PROTEIN"/>
    <property type="match status" value="1"/>
</dbReference>
<dbReference type="AlphaFoldDB" id="A0A2A6RMH5"/>
<protein>
    <submittedName>
        <fullName evidence="1">Four helix bundle protein</fullName>
    </submittedName>
</protein>
<dbReference type="Proteomes" id="UP000220527">
    <property type="component" value="Unassembled WGS sequence"/>
</dbReference>
<accession>A0A2A6RMH5</accession>
<evidence type="ECO:0000313" key="1">
    <source>
        <dbReference type="EMBL" id="PDW04059.1"/>
    </source>
</evidence>
<reference evidence="2" key="1">
    <citation type="submission" date="2017-08" db="EMBL/GenBank/DDBJ databases">
        <authorList>
            <person name="Grouzdev D.S."/>
            <person name="Gaisin V.A."/>
            <person name="Rysina M.S."/>
            <person name="Gorlenko V.M."/>
        </authorList>
    </citation>
    <scope>NUCLEOTIDE SEQUENCE [LARGE SCALE GENOMIC DNA]</scope>
    <source>
        <strain evidence="2">Kir15-3F</strain>
    </source>
</reference>
<proteinExistence type="predicted"/>
<dbReference type="RefSeq" id="WP_097643122.1">
    <property type="nucleotide sequence ID" value="NZ_NQWI01000016.1"/>
</dbReference>
<dbReference type="Pfam" id="PF05635">
    <property type="entry name" value="23S_rRNA_IVP"/>
    <property type="match status" value="1"/>
</dbReference>
<name>A0A2A6RMH5_9CHLR</name>
<dbReference type="CDD" id="cd16377">
    <property type="entry name" value="23S_rRNA_IVP_like"/>
    <property type="match status" value="1"/>
</dbReference>
<dbReference type="NCBIfam" id="NF008911">
    <property type="entry name" value="PRK12275.1-2"/>
    <property type="match status" value="1"/>
</dbReference>